<dbReference type="EMBL" id="MN740328">
    <property type="protein sequence ID" value="QHU00553.1"/>
    <property type="molecule type" value="Genomic_DNA"/>
</dbReference>
<organism evidence="1">
    <name type="scientific">viral metagenome</name>
    <dbReference type="NCBI Taxonomy" id="1070528"/>
    <lineage>
        <taxon>unclassified sequences</taxon>
        <taxon>metagenomes</taxon>
        <taxon>organismal metagenomes</taxon>
    </lineage>
</organism>
<protein>
    <submittedName>
        <fullName evidence="1">Uncharacterized protein</fullName>
    </submittedName>
</protein>
<dbReference type="AlphaFoldDB" id="A0A6C0J5H4"/>
<name>A0A6C0J5H4_9ZZZZ</name>
<sequence>MTCFGCMYGIWEWICTKFHNNEIPLVSKLKQD</sequence>
<reference evidence="1" key="1">
    <citation type="journal article" date="2020" name="Nature">
        <title>Giant virus diversity and host interactions through global metagenomics.</title>
        <authorList>
            <person name="Schulz F."/>
            <person name="Roux S."/>
            <person name="Paez-Espino D."/>
            <person name="Jungbluth S."/>
            <person name="Walsh D.A."/>
            <person name="Denef V.J."/>
            <person name="McMahon K.D."/>
            <person name="Konstantinidis K.T."/>
            <person name="Eloe-Fadrosh E.A."/>
            <person name="Kyrpides N.C."/>
            <person name="Woyke T."/>
        </authorList>
    </citation>
    <scope>NUCLEOTIDE SEQUENCE</scope>
    <source>
        <strain evidence="1">GVMAG-M-3300025860-20</strain>
    </source>
</reference>
<accession>A0A6C0J5H4</accession>
<evidence type="ECO:0000313" key="1">
    <source>
        <dbReference type="EMBL" id="QHU00553.1"/>
    </source>
</evidence>
<proteinExistence type="predicted"/>